<feature type="compositionally biased region" description="Polar residues" evidence="1">
    <location>
        <begin position="725"/>
        <end position="747"/>
    </location>
</feature>
<dbReference type="GO" id="GO:0000792">
    <property type="term" value="C:heterochromatin"/>
    <property type="evidence" value="ECO:0007669"/>
    <property type="project" value="TreeGrafter"/>
</dbReference>
<organism evidence="3 4">
    <name type="scientific">Rhinopomastus cyanomelas</name>
    <name type="common">Common scimitarbill</name>
    <dbReference type="NCBI Taxonomy" id="113115"/>
    <lineage>
        <taxon>Eukaryota</taxon>
        <taxon>Metazoa</taxon>
        <taxon>Chordata</taxon>
        <taxon>Craniata</taxon>
        <taxon>Vertebrata</taxon>
        <taxon>Euteleostomi</taxon>
        <taxon>Archelosauria</taxon>
        <taxon>Archosauria</taxon>
        <taxon>Dinosauria</taxon>
        <taxon>Saurischia</taxon>
        <taxon>Theropoda</taxon>
        <taxon>Coelurosauria</taxon>
        <taxon>Aves</taxon>
        <taxon>Neognathae</taxon>
        <taxon>Neoaves</taxon>
        <taxon>Telluraves</taxon>
        <taxon>Coraciimorphae</taxon>
        <taxon>Bucerotiformes</taxon>
        <taxon>Rhinopomastidae</taxon>
        <taxon>Rhinopomastus</taxon>
    </lineage>
</organism>
<feature type="compositionally biased region" description="Basic and acidic residues" evidence="1">
    <location>
        <begin position="689"/>
        <end position="704"/>
    </location>
</feature>
<accession>A0A7L1MZ02</accession>
<dbReference type="Pfam" id="PF15327">
    <property type="entry name" value="Tankyrase_bdg_C"/>
    <property type="match status" value="1"/>
</dbReference>
<feature type="compositionally biased region" description="Polar residues" evidence="1">
    <location>
        <begin position="646"/>
        <end position="656"/>
    </location>
</feature>
<evidence type="ECO:0000259" key="2">
    <source>
        <dbReference type="SMART" id="SM01319"/>
    </source>
</evidence>
<feature type="region of interest" description="Disordered" evidence="1">
    <location>
        <begin position="51"/>
        <end position="200"/>
    </location>
</feature>
<dbReference type="SMART" id="SM01319">
    <property type="entry name" value="Tankyrase_bdg_C"/>
    <property type="match status" value="1"/>
</dbReference>
<dbReference type="EMBL" id="VXBP01001503">
    <property type="protein sequence ID" value="NXN92780.1"/>
    <property type="molecule type" value="Genomic_DNA"/>
</dbReference>
<feature type="region of interest" description="Disordered" evidence="1">
    <location>
        <begin position="1108"/>
        <end position="1260"/>
    </location>
</feature>
<dbReference type="GO" id="GO:0071479">
    <property type="term" value="P:cellular response to ionizing radiation"/>
    <property type="evidence" value="ECO:0007669"/>
    <property type="project" value="TreeGrafter"/>
</dbReference>
<feature type="compositionally biased region" description="Polar residues" evidence="1">
    <location>
        <begin position="463"/>
        <end position="473"/>
    </location>
</feature>
<feature type="compositionally biased region" description="Acidic residues" evidence="1">
    <location>
        <begin position="228"/>
        <end position="240"/>
    </location>
</feature>
<feature type="non-terminal residue" evidence="3">
    <location>
        <position position="1"/>
    </location>
</feature>
<feature type="compositionally biased region" description="Polar residues" evidence="1">
    <location>
        <begin position="565"/>
        <end position="575"/>
    </location>
</feature>
<feature type="compositionally biased region" description="Basic and acidic residues" evidence="1">
    <location>
        <begin position="1062"/>
        <end position="1075"/>
    </location>
</feature>
<feature type="compositionally biased region" description="Gly residues" evidence="1">
    <location>
        <begin position="345"/>
        <end position="354"/>
    </location>
</feature>
<dbReference type="AlphaFoldDB" id="A0A7L1MZ02"/>
<dbReference type="InterPro" id="IPR040006">
    <property type="entry name" value="TNKS1BP1-like"/>
</dbReference>
<feature type="non-terminal residue" evidence="3">
    <location>
        <position position="1260"/>
    </location>
</feature>
<feature type="compositionally biased region" description="Polar residues" evidence="1">
    <location>
        <begin position="28"/>
        <end position="39"/>
    </location>
</feature>
<dbReference type="GO" id="GO:0006302">
    <property type="term" value="P:double-strand break repair"/>
    <property type="evidence" value="ECO:0007669"/>
    <property type="project" value="TreeGrafter"/>
</dbReference>
<dbReference type="PANTHER" id="PTHR22042">
    <property type="entry name" value="TANKYRASE 1 BINDING PROTEIN"/>
    <property type="match status" value="1"/>
</dbReference>
<dbReference type="InterPro" id="IPR032764">
    <property type="entry name" value="Tankyrase-bd_C"/>
</dbReference>
<proteinExistence type="predicted"/>
<feature type="region of interest" description="Disordered" evidence="1">
    <location>
        <begin position="406"/>
        <end position="803"/>
    </location>
</feature>
<comment type="caution">
    <text evidence="3">The sequence shown here is derived from an EMBL/GenBank/DDBJ whole genome shotgun (WGS) entry which is preliminary data.</text>
</comment>
<feature type="compositionally biased region" description="Basic residues" evidence="1">
    <location>
        <begin position="1110"/>
        <end position="1119"/>
    </location>
</feature>
<gene>
    <name evidence="3" type="primary">Tnks1bp1</name>
    <name evidence="3" type="ORF">RHICYA_R03751</name>
</gene>
<sequence>PGSPFQPTEPSAPAPGSPNAPQELLSPGSPTLDPSSRKSLAQLLVEVSIPAPGAPSSAAEPRLGTARSPGSPHTPGEGPPNTTSPPGTPKLPPRVTCPPGSPEAATDHPVTPTIPPNKSSRPPGSPEGPDDSPVSLQPPKGLSFSPSLLSRDSGLRRSSEGVLQPPAVGQGLGELGGSMSALPRPGDPLPEPSLGSESGWSLSQSFEWTFPSRGARRPVSPLQSPIVETDDLGLSEEGEDAAPSIPHSQEEDSGSDDSQGAEGSPCPGGPMAKRETKGLVEEEEEQDAAVSSSPLYVTEPIQGPDEPESPAQSASIETTSLDLATVAGSASAWLPSSDCSASPQGPGGPSGAGGSLSHCDPHSDPGWLTELLASPGPRAVAQGSLESSEDLLGWSRKDLCREFGITRAPREGCSQGQDLGAGKPEWSRGYGLGSREEIGAGKAGWSSSRSVVHGQEQDKELSSEQPSWASSSDPGDPEGQHGDITPAWATGTETKPTPDWASKYSSRGVKSKDKDLTLGWAGRTSTEDTGSPEKEFSPRRAAWDDRYSSRAMESQDWEFSPSRPAWTSEQSSRAMESQDREFSPSRPAWTSEQSSRAMESQDQEFSPSRPTWDDQYSIRDLGTQDRTMESQDREFSPSRSAWAGECSTQNVESQDSGFKPSRPAWEEMGSTMETGNRDMETWVRSVGTQDRDPESWDQEFRPSRPAEAAQDSTRDVVTWDREFKSSQPTWDDSGCSSTSTARGQQSWAAEGGAGRTKLDDAVGAGMEDSPGSSAPDFPERGPGCDSTNQQDHSATARRDWPEELGGAVCHNQFGIAGTEQVPDHLSTGVSPGASLSWTDGLRSECLGESLGAWQGDLSFGSSGVASDSGLGEPGWSTELHEAEAKRREWASAFGARCAARSQDFGAREQSLGDDTSSAVGITDTQVPCSALPVSLFPLGLLVKGPQGRVVVSVSWSNSGVSSCLPSRSILLPDHSPPTDDAPAVFPAAEPYQSDLSQPTEEEQNPPELPRLTEEEQDPHEVARPSKEEQDTPEPLLINSTSPGAPGGTLLVVESKGAPSDCLDGKRPPSWEEKRLSLGSPQPEATVGQEFAFLKDTEVLDSSIYRTKASLGRKRRHRAPALRLSATTEGDAWIFQDSTEPRPAHPAASSDEDEEAVEEPKSRRVRAFPSGRGVKVPLFPGLSASALKAKLRGRNRSAEEGSVPADSKGTPAKDPHLVQRSKSCKIPSGKPPALPPKPDKCSGSEASPPHWLQVLKLKKKK</sequence>
<feature type="compositionally biased region" description="Basic and acidic residues" evidence="1">
    <location>
        <begin position="622"/>
        <end position="636"/>
    </location>
</feature>
<dbReference type="Proteomes" id="UP000565785">
    <property type="component" value="Unassembled WGS sequence"/>
</dbReference>
<dbReference type="PANTHER" id="PTHR22042:SF2">
    <property type="entry name" value="182 KDA TANKYRASE-1-BINDING PROTEIN"/>
    <property type="match status" value="1"/>
</dbReference>
<feature type="compositionally biased region" description="Basic and acidic residues" evidence="1">
    <location>
        <begin position="1010"/>
        <end position="1029"/>
    </location>
</feature>
<feature type="compositionally biased region" description="Pro residues" evidence="1">
    <location>
        <begin position="82"/>
        <end position="101"/>
    </location>
</feature>
<evidence type="ECO:0000313" key="3">
    <source>
        <dbReference type="EMBL" id="NXN92780.1"/>
    </source>
</evidence>
<dbReference type="GO" id="GO:0005634">
    <property type="term" value="C:nucleus"/>
    <property type="evidence" value="ECO:0007669"/>
    <property type="project" value="TreeGrafter"/>
</dbReference>
<feature type="region of interest" description="Disordered" evidence="1">
    <location>
        <begin position="993"/>
        <end position="1085"/>
    </location>
</feature>
<feature type="compositionally biased region" description="Basic and acidic residues" evidence="1">
    <location>
        <begin position="712"/>
        <end position="724"/>
    </location>
</feature>
<name>A0A7L1MZ02_RHICY</name>
<feature type="compositionally biased region" description="Polar residues" evidence="1">
    <location>
        <begin position="310"/>
        <end position="322"/>
    </location>
</feature>
<feature type="compositionally biased region" description="Polar residues" evidence="1">
    <location>
        <begin position="588"/>
        <end position="609"/>
    </location>
</feature>
<keyword evidence="4" id="KW-1185">Reference proteome</keyword>
<reference evidence="3 4" key="1">
    <citation type="submission" date="2019-09" db="EMBL/GenBank/DDBJ databases">
        <title>Bird 10,000 Genomes (B10K) Project - Family phase.</title>
        <authorList>
            <person name="Zhang G."/>
        </authorList>
    </citation>
    <scope>NUCLEOTIDE SEQUENCE [LARGE SCALE GENOMIC DNA]</scope>
    <source>
        <strain evidence="3">B10K-DU-002-35</strain>
        <tissue evidence="3">Muscle</tissue>
    </source>
</reference>
<protein>
    <submittedName>
        <fullName evidence="3">TB182 protein</fullName>
    </submittedName>
</protein>
<evidence type="ECO:0000256" key="1">
    <source>
        <dbReference type="SAM" id="MobiDB-lite"/>
    </source>
</evidence>
<feature type="compositionally biased region" description="Low complexity" evidence="1">
    <location>
        <begin position="51"/>
        <end position="61"/>
    </location>
</feature>
<feature type="compositionally biased region" description="Basic and acidic residues" evidence="1">
    <location>
        <begin position="531"/>
        <end position="548"/>
    </location>
</feature>
<evidence type="ECO:0000313" key="4">
    <source>
        <dbReference type="Proteomes" id="UP000565785"/>
    </source>
</evidence>
<feature type="region of interest" description="Disordered" evidence="1">
    <location>
        <begin position="212"/>
        <end position="371"/>
    </location>
</feature>
<feature type="region of interest" description="Disordered" evidence="1">
    <location>
        <begin position="1"/>
        <end position="39"/>
    </location>
</feature>
<feature type="domain" description="Tankyrase 1-binding protein C-terminal" evidence="2">
    <location>
        <begin position="1087"/>
        <end position="1258"/>
    </location>
</feature>
<dbReference type="OrthoDB" id="9943385at2759"/>